<keyword evidence="3" id="KW-0173">Coenzyme A biosynthesis</keyword>
<comment type="pathway">
    <text evidence="3">Cofactor biosynthesis; coenzyme A biosynthesis; CoA from (R)-pantothenate: step 5/5.</text>
</comment>
<keyword evidence="6" id="KW-1185">Reference proteome</keyword>
<dbReference type="PANTHER" id="PTHR10695:SF46">
    <property type="entry name" value="BIFUNCTIONAL COENZYME A SYNTHASE-RELATED"/>
    <property type="match status" value="1"/>
</dbReference>
<evidence type="ECO:0000313" key="6">
    <source>
        <dbReference type="Proteomes" id="UP001198182"/>
    </source>
</evidence>
<dbReference type="AlphaFoldDB" id="A0AAE3E9K7"/>
<dbReference type="Pfam" id="PF01121">
    <property type="entry name" value="CoaE"/>
    <property type="match status" value="1"/>
</dbReference>
<dbReference type="HAMAP" id="MF_00376">
    <property type="entry name" value="Dephospho_CoA_kinase"/>
    <property type="match status" value="1"/>
</dbReference>
<keyword evidence="3 5" id="KW-0418">Kinase</keyword>
<feature type="binding site" evidence="3">
    <location>
        <begin position="10"/>
        <end position="15"/>
    </location>
    <ligand>
        <name>ATP</name>
        <dbReference type="ChEBI" id="CHEBI:30616"/>
    </ligand>
</feature>
<keyword evidence="3" id="KW-0963">Cytoplasm</keyword>
<dbReference type="EMBL" id="JAJEQR010000021">
    <property type="protein sequence ID" value="MCC2231047.1"/>
    <property type="molecule type" value="Genomic_DNA"/>
</dbReference>
<dbReference type="SUPFAM" id="SSF52540">
    <property type="entry name" value="P-loop containing nucleoside triphosphate hydrolases"/>
    <property type="match status" value="1"/>
</dbReference>
<comment type="function">
    <text evidence="3">Catalyzes the phosphorylation of the 3'-hydroxyl group of dephosphocoenzyme A to form coenzyme A.</text>
</comment>
<accession>A0AAE3E9K7</accession>
<proteinExistence type="inferred from homology"/>
<reference evidence="5" key="1">
    <citation type="submission" date="2021-10" db="EMBL/GenBank/DDBJ databases">
        <title>Anaerobic single-cell dispensing facilitates the cultivation of human gut bacteria.</title>
        <authorList>
            <person name="Afrizal A."/>
        </authorList>
    </citation>
    <scope>NUCLEOTIDE SEQUENCE</scope>
    <source>
        <strain evidence="5">CLA-AA-H215</strain>
    </source>
</reference>
<dbReference type="Gene3D" id="3.40.50.300">
    <property type="entry name" value="P-loop containing nucleotide triphosphate hydrolases"/>
    <property type="match status" value="1"/>
</dbReference>
<dbReference type="InterPro" id="IPR027417">
    <property type="entry name" value="P-loop_NTPase"/>
</dbReference>
<evidence type="ECO:0000256" key="1">
    <source>
        <dbReference type="ARBA" id="ARBA00022741"/>
    </source>
</evidence>
<keyword evidence="2 3" id="KW-0067">ATP-binding</keyword>
<evidence type="ECO:0000313" key="5">
    <source>
        <dbReference type="EMBL" id="MCC2231047.1"/>
    </source>
</evidence>
<dbReference type="EC" id="2.7.1.24" evidence="3 4"/>
<keyword evidence="1 3" id="KW-0547">Nucleotide-binding</keyword>
<dbReference type="InterPro" id="IPR001977">
    <property type="entry name" value="Depp_CoAkinase"/>
</dbReference>
<comment type="subcellular location">
    <subcellularLocation>
        <location evidence="3">Cytoplasm</location>
    </subcellularLocation>
</comment>
<evidence type="ECO:0000256" key="2">
    <source>
        <dbReference type="ARBA" id="ARBA00022840"/>
    </source>
</evidence>
<evidence type="ECO:0000256" key="3">
    <source>
        <dbReference type="HAMAP-Rule" id="MF_00376"/>
    </source>
</evidence>
<dbReference type="RefSeq" id="WP_308453582.1">
    <property type="nucleotide sequence ID" value="NZ_JAJEQR010000021.1"/>
</dbReference>
<dbReference type="NCBIfam" id="TIGR00152">
    <property type="entry name" value="dephospho-CoA kinase"/>
    <property type="match status" value="1"/>
</dbReference>
<gene>
    <name evidence="3 5" type="primary">coaE</name>
    <name evidence="5" type="ORF">LKD81_08560</name>
</gene>
<dbReference type="GO" id="GO:0005737">
    <property type="term" value="C:cytoplasm"/>
    <property type="evidence" value="ECO:0007669"/>
    <property type="project" value="UniProtKB-SubCell"/>
</dbReference>
<dbReference type="PROSITE" id="PS51219">
    <property type="entry name" value="DPCK"/>
    <property type="match status" value="1"/>
</dbReference>
<dbReference type="PANTHER" id="PTHR10695">
    <property type="entry name" value="DEPHOSPHO-COA KINASE-RELATED"/>
    <property type="match status" value="1"/>
</dbReference>
<protein>
    <recommendedName>
        <fullName evidence="3 4">Dephospho-CoA kinase</fullName>
        <ecNumber evidence="3 4">2.7.1.24</ecNumber>
    </recommendedName>
    <alternativeName>
        <fullName evidence="3">Dephosphocoenzyme A kinase</fullName>
    </alternativeName>
</protein>
<keyword evidence="3 5" id="KW-0808">Transferase</keyword>
<sequence>MVIGVTGGVGSGKSTVLNFLRDGYRAQIIEEDQVARELMEPGGACYQAVTEAFGPEILAEDGQINRKELAALVFSDEAKRKQLNSLTHPLVEREVRRRIAAYDGLSVVETALPREAGLRCFCDTVWYVHVSDEIRIARLMQDRGYSREKCLQVMASQLSEEEFRSLSDVVIENGGAREETHQQIRDSYNIFLKQNRF</sequence>
<dbReference type="CDD" id="cd02022">
    <property type="entry name" value="DPCK"/>
    <property type="match status" value="1"/>
</dbReference>
<comment type="similarity">
    <text evidence="3">Belongs to the CoaE family.</text>
</comment>
<dbReference type="GO" id="GO:0004140">
    <property type="term" value="F:dephospho-CoA kinase activity"/>
    <property type="evidence" value="ECO:0007669"/>
    <property type="project" value="UniProtKB-UniRule"/>
</dbReference>
<name>A0AAE3E9K7_9FIRM</name>
<evidence type="ECO:0000256" key="4">
    <source>
        <dbReference type="NCBIfam" id="TIGR00152"/>
    </source>
</evidence>
<organism evidence="5 6">
    <name type="scientific">Hominifimenecus microfluidus</name>
    <dbReference type="NCBI Taxonomy" id="2885348"/>
    <lineage>
        <taxon>Bacteria</taxon>
        <taxon>Bacillati</taxon>
        <taxon>Bacillota</taxon>
        <taxon>Clostridia</taxon>
        <taxon>Lachnospirales</taxon>
        <taxon>Lachnospiraceae</taxon>
        <taxon>Hominifimenecus</taxon>
    </lineage>
</organism>
<dbReference type="GO" id="GO:0015937">
    <property type="term" value="P:coenzyme A biosynthetic process"/>
    <property type="evidence" value="ECO:0007669"/>
    <property type="project" value="UniProtKB-UniRule"/>
</dbReference>
<comment type="caution">
    <text evidence="5">The sequence shown here is derived from an EMBL/GenBank/DDBJ whole genome shotgun (WGS) entry which is preliminary data.</text>
</comment>
<dbReference type="GO" id="GO:0005524">
    <property type="term" value="F:ATP binding"/>
    <property type="evidence" value="ECO:0007669"/>
    <property type="project" value="UniProtKB-UniRule"/>
</dbReference>
<dbReference type="Proteomes" id="UP001198182">
    <property type="component" value="Unassembled WGS sequence"/>
</dbReference>
<comment type="catalytic activity">
    <reaction evidence="3">
        <text>3'-dephospho-CoA + ATP = ADP + CoA + H(+)</text>
        <dbReference type="Rhea" id="RHEA:18245"/>
        <dbReference type="ChEBI" id="CHEBI:15378"/>
        <dbReference type="ChEBI" id="CHEBI:30616"/>
        <dbReference type="ChEBI" id="CHEBI:57287"/>
        <dbReference type="ChEBI" id="CHEBI:57328"/>
        <dbReference type="ChEBI" id="CHEBI:456216"/>
        <dbReference type="EC" id="2.7.1.24"/>
    </reaction>
</comment>